<dbReference type="Pfam" id="PF13416">
    <property type="entry name" value="SBP_bac_8"/>
    <property type="match status" value="1"/>
</dbReference>
<protein>
    <submittedName>
        <fullName evidence="6">Uncharacterized protein</fullName>
    </submittedName>
</protein>
<keyword evidence="4" id="KW-0574">Periplasm</keyword>
<dbReference type="PANTHER" id="PTHR30222">
    <property type="entry name" value="SPERMIDINE/PUTRESCINE-BINDING PERIPLASMIC PROTEIN"/>
    <property type="match status" value="1"/>
</dbReference>
<gene>
    <name evidence="6" type="ORF">CLEI1391_LOCUS11403</name>
</gene>
<keyword evidence="3" id="KW-0732">Signal</keyword>
<dbReference type="InterPro" id="IPR001188">
    <property type="entry name" value="Sperm_putr-bd"/>
</dbReference>
<dbReference type="GO" id="GO:0019808">
    <property type="term" value="F:polyamine binding"/>
    <property type="evidence" value="ECO:0007669"/>
    <property type="project" value="InterPro"/>
</dbReference>
<evidence type="ECO:0000313" key="6">
    <source>
        <dbReference type="EMBL" id="CAD8683767.1"/>
    </source>
</evidence>
<evidence type="ECO:0000256" key="2">
    <source>
        <dbReference type="ARBA" id="ARBA00022448"/>
    </source>
</evidence>
<keyword evidence="2" id="KW-0813">Transport</keyword>
<dbReference type="Gene3D" id="3.40.190.10">
    <property type="entry name" value="Periplasmic binding protein-like II"/>
    <property type="match status" value="1"/>
</dbReference>
<organism evidence="6">
    <name type="scientific">Chlamydomonas leiostraca</name>
    <dbReference type="NCBI Taxonomy" id="1034604"/>
    <lineage>
        <taxon>Eukaryota</taxon>
        <taxon>Viridiplantae</taxon>
        <taxon>Chlorophyta</taxon>
        <taxon>core chlorophytes</taxon>
        <taxon>Chlorophyceae</taxon>
        <taxon>CS clade</taxon>
        <taxon>Chlamydomonadales</taxon>
        <taxon>Chlamydomonadaceae</taxon>
        <taxon>Chlamydomonas</taxon>
    </lineage>
</organism>
<sequence>MHTTHLHCHSYSRHPNVCNRARSSHALCSPSGRLGQRQRAIAQHDEYGPSTSSASSSSTSAGTGAAKHEPCMASRRGVAAATAAAMLSAIPAGPAQALKTVTLKDGSSVEVYEHGMSLSIVGLRGSVPAQWILDYKSALGRYAGFALGQRPHLNDIYKELAKPGDRNSAGAADVATLGDAWLGPAIKEGLLQPIPKARTQRWWRGMSPRWQALVTRDAQGNPSPDGEVYGAPYRWGCTVVAYRRDRLESRGGRQISDWSDLLQPKLEGRVAMTDSSREFMGIALKTLGFGFNATARQLAAGGVGVQELAGALRALRKQVKLFSARDHVRALSAGDVWAVVGWSQELTLVGERSNAMEVIVPRSGTSLFADLWAVPAHAHGGHLQRGPSPLLPSWLEFGLAPARVASLPGLKTGASPILLPDAPLTTPTGRATAAPSMQPGVLNHDGGYMPADPACLRASEFLLPLDADTVALYREALELSSQPAAAAAAAAQPAAAK</sequence>
<evidence type="ECO:0000256" key="3">
    <source>
        <dbReference type="ARBA" id="ARBA00022729"/>
    </source>
</evidence>
<dbReference type="EMBL" id="HBFB01020251">
    <property type="protein sequence ID" value="CAD8683767.1"/>
    <property type="molecule type" value="Transcribed_RNA"/>
</dbReference>
<dbReference type="InterPro" id="IPR006059">
    <property type="entry name" value="SBP"/>
</dbReference>
<feature type="region of interest" description="Disordered" evidence="5">
    <location>
        <begin position="44"/>
        <end position="69"/>
    </location>
</feature>
<comment type="subcellular location">
    <subcellularLocation>
        <location evidence="1">Periplasm</location>
    </subcellularLocation>
</comment>
<reference evidence="6" key="1">
    <citation type="submission" date="2021-01" db="EMBL/GenBank/DDBJ databases">
        <authorList>
            <person name="Corre E."/>
            <person name="Pelletier E."/>
            <person name="Niang G."/>
            <person name="Scheremetjew M."/>
            <person name="Finn R."/>
            <person name="Kale V."/>
            <person name="Holt S."/>
            <person name="Cochrane G."/>
            <person name="Meng A."/>
            <person name="Brown T."/>
            <person name="Cohen L."/>
        </authorList>
    </citation>
    <scope>NUCLEOTIDE SEQUENCE</scope>
    <source>
        <strain evidence="6">SAG 11-49</strain>
    </source>
</reference>
<accession>A0A7S0RPJ7</accession>
<dbReference type="SUPFAM" id="SSF53850">
    <property type="entry name" value="Periplasmic binding protein-like II"/>
    <property type="match status" value="1"/>
</dbReference>
<proteinExistence type="predicted"/>
<evidence type="ECO:0000256" key="4">
    <source>
        <dbReference type="ARBA" id="ARBA00022764"/>
    </source>
</evidence>
<name>A0A7S0RPJ7_9CHLO</name>
<dbReference type="GO" id="GO:0015846">
    <property type="term" value="P:polyamine transport"/>
    <property type="evidence" value="ECO:0007669"/>
    <property type="project" value="InterPro"/>
</dbReference>
<evidence type="ECO:0000256" key="5">
    <source>
        <dbReference type="SAM" id="MobiDB-lite"/>
    </source>
</evidence>
<dbReference type="PANTHER" id="PTHR30222:SF17">
    <property type="entry name" value="SPERMIDINE_PUTRESCINE-BINDING PERIPLASMIC PROTEIN"/>
    <property type="match status" value="1"/>
</dbReference>
<dbReference type="PRINTS" id="PR00909">
    <property type="entry name" value="SPERMDNBNDNG"/>
</dbReference>
<evidence type="ECO:0000256" key="1">
    <source>
        <dbReference type="ARBA" id="ARBA00004418"/>
    </source>
</evidence>
<dbReference type="AlphaFoldDB" id="A0A7S0RPJ7"/>
<feature type="compositionally biased region" description="Low complexity" evidence="5">
    <location>
        <begin position="50"/>
        <end position="65"/>
    </location>
</feature>